<accession>A0AAD6XBD4</accession>
<evidence type="ECO:0000313" key="2">
    <source>
        <dbReference type="Proteomes" id="UP001218188"/>
    </source>
</evidence>
<proteinExistence type="predicted"/>
<keyword evidence="2" id="KW-1185">Reference proteome</keyword>
<gene>
    <name evidence="1" type="ORF">C8F04DRAFT_1173124</name>
</gene>
<sequence>MTIPSYSSSITRTSARYQGAQQTLNRLELVERELQCHLTAVVQEERLIESWIERIGTEHATAESTATIQGRRETLLKKAKEYPQQAANEEKAAAIKVKWAQIKAFKGLPPNLDLARQQLKTARAAQMDLIQTRERLLGRMAESVV</sequence>
<dbReference type="EMBL" id="JARJCM010000003">
    <property type="protein sequence ID" value="KAJ7046163.1"/>
    <property type="molecule type" value="Genomic_DNA"/>
</dbReference>
<dbReference type="Proteomes" id="UP001218188">
    <property type="component" value="Unassembled WGS sequence"/>
</dbReference>
<name>A0AAD6XBD4_9AGAR</name>
<reference evidence="1" key="1">
    <citation type="submission" date="2023-03" db="EMBL/GenBank/DDBJ databases">
        <title>Massive genome expansion in bonnet fungi (Mycena s.s.) driven by repeated elements and novel gene families across ecological guilds.</title>
        <authorList>
            <consortium name="Lawrence Berkeley National Laboratory"/>
            <person name="Harder C.B."/>
            <person name="Miyauchi S."/>
            <person name="Viragh M."/>
            <person name="Kuo A."/>
            <person name="Thoen E."/>
            <person name="Andreopoulos B."/>
            <person name="Lu D."/>
            <person name="Skrede I."/>
            <person name="Drula E."/>
            <person name="Henrissat B."/>
            <person name="Morin E."/>
            <person name="Kohler A."/>
            <person name="Barry K."/>
            <person name="LaButti K."/>
            <person name="Morin E."/>
            <person name="Salamov A."/>
            <person name="Lipzen A."/>
            <person name="Mereny Z."/>
            <person name="Hegedus B."/>
            <person name="Baldrian P."/>
            <person name="Stursova M."/>
            <person name="Weitz H."/>
            <person name="Taylor A."/>
            <person name="Grigoriev I.V."/>
            <person name="Nagy L.G."/>
            <person name="Martin F."/>
            <person name="Kauserud H."/>
        </authorList>
    </citation>
    <scope>NUCLEOTIDE SEQUENCE</scope>
    <source>
        <strain evidence="1">CBHHK200</strain>
    </source>
</reference>
<dbReference type="AlphaFoldDB" id="A0AAD6XBD4"/>
<organism evidence="1 2">
    <name type="scientific">Mycena alexandri</name>
    <dbReference type="NCBI Taxonomy" id="1745969"/>
    <lineage>
        <taxon>Eukaryota</taxon>
        <taxon>Fungi</taxon>
        <taxon>Dikarya</taxon>
        <taxon>Basidiomycota</taxon>
        <taxon>Agaricomycotina</taxon>
        <taxon>Agaricomycetes</taxon>
        <taxon>Agaricomycetidae</taxon>
        <taxon>Agaricales</taxon>
        <taxon>Marasmiineae</taxon>
        <taxon>Mycenaceae</taxon>
        <taxon>Mycena</taxon>
    </lineage>
</organism>
<evidence type="ECO:0000313" key="1">
    <source>
        <dbReference type="EMBL" id="KAJ7046163.1"/>
    </source>
</evidence>
<protein>
    <submittedName>
        <fullName evidence="1">Uncharacterized protein</fullName>
    </submittedName>
</protein>
<comment type="caution">
    <text evidence="1">The sequence shown here is derived from an EMBL/GenBank/DDBJ whole genome shotgun (WGS) entry which is preliminary data.</text>
</comment>